<evidence type="ECO:0008006" key="9">
    <source>
        <dbReference type="Google" id="ProtNLM"/>
    </source>
</evidence>
<dbReference type="GO" id="GO:0048666">
    <property type="term" value="P:neuron development"/>
    <property type="evidence" value="ECO:0007669"/>
    <property type="project" value="UniProtKB-ARBA"/>
</dbReference>
<dbReference type="RefSeq" id="XP_019773373.1">
    <property type="nucleotide sequence ID" value="XM_019917814.2"/>
</dbReference>
<evidence type="ECO:0000313" key="8">
    <source>
        <dbReference type="Proteomes" id="UP000019118"/>
    </source>
</evidence>
<organism evidence="7 8">
    <name type="scientific">Dendroctonus ponderosae</name>
    <name type="common">Mountain pine beetle</name>
    <dbReference type="NCBI Taxonomy" id="77166"/>
    <lineage>
        <taxon>Eukaryota</taxon>
        <taxon>Metazoa</taxon>
        <taxon>Ecdysozoa</taxon>
        <taxon>Arthropoda</taxon>
        <taxon>Hexapoda</taxon>
        <taxon>Insecta</taxon>
        <taxon>Pterygota</taxon>
        <taxon>Neoptera</taxon>
        <taxon>Endopterygota</taxon>
        <taxon>Coleoptera</taxon>
        <taxon>Polyphaga</taxon>
        <taxon>Cucujiformia</taxon>
        <taxon>Curculionidae</taxon>
        <taxon>Scolytinae</taxon>
        <taxon>Dendroctonus</taxon>
    </lineage>
</organism>
<accession>A0AAR5QJG5</accession>
<evidence type="ECO:0000259" key="6">
    <source>
        <dbReference type="PROSITE" id="PS50157"/>
    </source>
</evidence>
<dbReference type="EnsemblMetazoa" id="XM_019917814.1">
    <property type="protein sequence ID" value="XP_019773373.1"/>
    <property type="gene ID" value="LOC109546733"/>
</dbReference>
<dbReference type="PROSITE" id="PS00028">
    <property type="entry name" value="ZINC_FINGER_C2H2_1"/>
    <property type="match status" value="1"/>
</dbReference>
<evidence type="ECO:0000256" key="3">
    <source>
        <dbReference type="PROSITE-ProRule" id="PRU00042"/>
    </source>
</evidence>
<name>A0AAR5QJG5_DENPD</name>
<dbReference type="InterPro" id="IPR036236">
    <property type="entry name" value="Znf_C2H2_sf"/>
</dbReference>
<dbReference type="PROSITE" id="PS50097">
    <property type="entry name" value="BTB"/>
    <property type="match status" value="1"/>
</dbReference>
<feature type="region of interest" description="Disordered" evidence="4">
    <location>
        <begin position="150"/>
        <end position="243"/>
    </location>
</feature>
<dbReference type="Pfam" id="PF00096">
    <property type="entry name" value="zf-C2H2"/>
    <property type="match status" value="1"/>
</dbReference>
<dbReference type="Gene3D" id="3.30.710.10">
    <property type="entry name" value="Potassium Channel Kv1.1, Chain A"/>
    <property type="match status" value="1"/>
</dbReference>
<dbReference type="InterPro" id="IPR013087">
    <property type="entry name" value="Znf_C2H2_type"/>
</dbReference>
<keyword evidence="3" id="KW-0479">Metal-binding</keyword>
<dbReference type="AlphaFoldDB" id="A0AAR5QJG5"/>
<dbReference type="SUPFAM" id="SSF54695">
    <property type="entry name" value="POZ domain"/>
    <property type="match status" value="1"/>
</dbReference>
<dbReference type="PANTHER" id="PTHR23110:SF98">
    <property type="entry name" value="PRE-LOLA-G, ISOFORM C-RELATED"/>
    <property type="match status" value="1"/>
</dbReference>
<evidence type="ECO:0000256" key="1">
    <source>
        <dbReference type="ARBA" id="ARBA00004123"/>
    </source>
</evidence>
<dbReference type="GO" id="GO:0008270">
    <property type="term" value="F:zinc ion binding"/>
    <property type="evidence" value="ECO:0007669"/>
    <property type="project" value="UniProtKB-KW"/>
</dbReference>
<reference evidence="8" key="1">
    <citation type="journal article" date="2013" name="Genome Biol.">
        <title>Draft genome of the mountain pine beetle, Dendroctonus ponderosae Hopkins, a major forest pest.</title>
        <authorList>
            <person name="Keeling C.I."/>
            <person name="Yuen M.M."/>
            <person name="Liao N.Y."/>
            <person name="Docking T.R."/>
            <person name="Chan S.K."/>
            <person name="Taylor G.A."/>
            <person name="Palmquist D.L."/>
            <person name="Jackman S.D."/>
            <person name="Nguyen A."/>
            <person name="Li M."/>
            <person name="Henderson H."/>
            <person name="Janes J.K."/>
            <person name="Zhao Y."/>
            <person name="Pandoh P."/>
            <person name="Moore R."/>
            <person name="Sperling F.A."/>
            <person name="Huber D.P."/>
            <person name="Birol I."/>
            <person name="Jones S.J."/>
            <person name="Bohlmann J."/>
        </authorList>
    </citation>
    <scope>NUCLEOTIDE SEQUENCE</scope>
</reference>
<dbReference type="CDD" id="cd18315">
    <property type="entry name" value="BTB_POZ_BAB-like"/>
    <property type="match status" value="1"/>
</dbReference>
<feature type="domain" description="BTB" evidence="5">
    <location>
        <begin position="36"/>
        <end position="101"/>
    </location>
</feature>
<keyword evidence="8" id="KW-1185">Reference proteome</keyword>
<dbReference type="Proteomes" id="UP000019118">
    <property type="component" value="Unassembled WGS sequence"/>
</dbReference>
<evidence type="ECO:0000256" key="2">
    <source>
        <dbReference type="ARBA" id="ARBA00023242"/>
    </source>
</evidence>
<feature type="compositionally biased region" description="Polar residues" evidence="4">
    <location>
        <begin position="178"/>
        <end position="192"/>
    </location>
</feature>
<dbReference type="SMART" id="SM00355">
    <property type="entry name" value="ZnF_C2H2"/>
    <property type="match status" value="2"/>
</dbReference>
<dbReference type="PANTHER" id="PTHR23110">
    <property type="entry name" value="BTB DOMAIN TRANSCRIPTION FACTOR"/>
    <property type="match status" value="1"/>
</dbReference>
<dbReference type="Pfam" id="PF00651">
    <property type="entry name" value="BTB"/>
    <property type="match status" value="1"/>
</dbReference>
<dbReference type="PROSITE" id="PS50157">
    <property type="entry name" value="ZINC_FINGER_C2H2_2"/>
    <property type="match status" value="2"/>
</dbReference>
<feature type="domain" description="C2H2-type" evidence="6">
    <location>
        <begin position="320"/>
        <end position="344"/>
    </location>
</feature>
<protein>
    <recommendedName>
        <fullName evidence="9">BTB domain-containing protein</fullName>
    </recommendedName>
</protein>
<dbReference type="GeneID" id="109546733"/>
<evidence type="ECO:0000256" key="4">
    <source>
        <dbReference type="SAM" id="MobiDB-lite"/>
    </source>
</evidence>
<proteinExistence type="predicted"/>
<dbReference type="Gene3D" id="3.30.160.60">
    <property type="entry name" value="Classic Zinc Finger"/>
    <property type="match status" value="1"/>
</dbReference>
<dbReference type="SMART" id="SM00225">
    <property type="entry name" value="BTB"/>
    <property type="match status" value="1"/>
</dbReference>
<feature type="compositionally biased region" description="Basic and acidic residues" evidence="4">
    <location>
        <begin position="630"/>
        <end position="641"/>
    </location>
</feature>
<evidence type="ECO:0000313" key="7">
    <source>
        <dbReference type="EnsemblMetazoa" id="XP_019773373.1"/>
    </source>
</evidence>
<feature type="domain" description="C2H2-type" evidence="6">
    <location>
        <begin position="349"/>
        <end position="377"/>
    </location>
</feature>
<comment type="subcellular location">
    <subcellularLocation>
        <location evidence="1">Nucleus</location>
    </subcellularLocation>
</comment>
<feature type="region of interest" description="Disordered" evidence="4">
    <location>
        <begin position="595"/>
        <end position="641"/>
    </location>
</feature>
<dbReference type="GO" id="GO:0006357">
    <property type="term" value="P:regulation of transcription by RNA polymerase II"/>
    <property type="evidence" value="ECO:0007669"/>
    <property type="project" value="TreeGrafter"/>
</dbReference>
<evidence type="ECO:0000259" key="5">
    <source>
        <dbReference type="PROSITE" id="PS50097"/>
    </source>
</evidence>
<dbReference type="InterPro" id="IPR051095">
    <property type="entry name" value="Dros_DevTransReg"/>
</dbReference>
<keyword evidence="2" id="KW-0539">Nucleus</keyword>
<dbReference type="GO" id="GO:0003006">
    <property type="term" value="P:developmental process involved in reproduction"/>
    <property type="evidence" value="ECO:0007669"/>
    <property type="project" value="UniProtKB-ARBA"/>
</dbReference>
<dbReference type="InterPro" id="IPR000210">
    <property type="entry name" value="BTB/POZ_dom"/>
</dbReference>
<reference evidence="7" key="2">
    <citation type="submission" date="2024-08" db="UniProtKB">
        <authorList>
            <consortium name="EnsemblMetazoa"/>
        </authorList>
    </citation>
    <scope>IDENTIFICATION</scope>
</reference>
<keyword evidence="3" id="KW-0862">Zinc</keyword>
<feature type="compositionally biased region" description="Acidic residues" evidence="4">
    <location>
        <begin position="607"/>
        <end position="629"/>
    </location>
</feature>
<keyword evidence="3" id="KW-0863">Zinc-finger</keyword>
<dbReference type="GO" id="GO:0048513">
    <property type="term" value="P:animal organ development"/>
    <property type="evidence" value="ECO:0007669"/>
    <property type="project" value="UniProtKB-ARBA"/>
</dbReference>
<sequence>MGAETPQNQQYSLRWNDFHSSIISSFGHLRDAEDFVDVTLACEGQSFEAHRVVLSACSPYFRELLKANPCQHPIIILWDIHRKDMDSLLRFMYNGEVNIGREQLKDFLKTAQTLQVKGLADVPLSKILATENNAPTSLSEQNISTSVSIPWSTDGLERNHDTSSSPNPKKKPKLSNNAVSSTGGNSRSSYGDNESILGQALEGGPSIIKRNINSPTHHSRSNGDDSDGSDSGPSDHGDGEPITPKLEQEYQNMIDDHNIFHPNGSIMDPSRAPFPNIMGYQDYAALSGVMAGPSGMNGTPNDFASRRSMDLSRVRATDPRPCPKCGKIYRSAHTLRTHLEDKHTVCPGYRCVLCGTIAKSRNSLHSHMSRQHRGISTKDLPVLPMPSAFDPELASRILHYRLFAKAGIKISPAELLARSSPTGPRRSDVKLDAKSAYTGAASEGGSSICGDNDPEDLTVTHPRYGGFDYHSPASQINNFTSSRYNASAPAISAKIVDSLQNLSAEHYPAPLPPPVSSANMSGTGIIDTYLQLLADQNLYRGMALPDPGSAVSQAAKMAQLAVGKATQQKFIEKLHRQMLAAKNVGESIEQIIRNGTHTSLNNPVELEKEEADSSGAEDEDYSDEEIEPETETKPEPNNHVD</sequence>
<dbReference type="SUPFAM" id="SSF57667">
    <property type="entry name" value="beta-beta-alpha zinc fingers"/>
    <property type="match status" value="1"/>
</dbReference>
<dbReference type="InterPro" id="IPR011333">
    <property type="entry name" value="SKP1/BTB/POZ_sf"/>
</dbReference>
<dbReference type="GO" id="GO:0005634">
    <property type="term" value="C:nucleus"/>
    <property type="evidence" value="ECO:0007669"/>
    <property type="project" value="UniProtKB-SubCell"/>
</dbReference>